<proteinExistence type="predicted"/>
<sequence>MLRCSPVMTHKICVETSSVSMLHHLWKTGWKVSLAAEANACSTWDVVQGVVWRFIHFGFGSQGLSKESCKFSGEHIFSNEESFTFPRVTSMVENGYQSRRISKNKLAKCAGFSGREMLGLRSKK</sequence>
<comment type="caution">
    <text evidence="1">The sequence shown here is derived from an EMBL/GenBank/DDBJ whole genome shotgun (WGS) entry which is preliminary data.</text>
</comment>
<accession>A0ABQ7ZAU5</accession>
<dbReference type="Proteomes" id="UP000824890">
    <property type="component" value="Unassembled WGS sequence"/>
</dbReference>
<evidence type="ECO:0000313" key="1">
    <source>
        <dbReference type="EMBL" id="KAH0877269.1"/>
    </source>
</evidence>
<reference evidence="1 2" key="1">
    <citation type="submission" date="2021-05" db="EMBL/GenBank/DDBJ databases">
        <title>Genome Assembly of Synthetic Allotetraploid Brassica napus Reveals Homoeologous Exchanges between Subgenomes.</title>
        <authorList>
            <person name="Davis J.T."/>
        </authorList>
    </citation>
    <scope>NUCLEOTIDE SEQUENCE [LARGE SCALE GENOMIC DNA]</scope>
    <source>
        <strain evidence="2">cv. Da-Ae</strain>
        <tissue evidence="1">Seedling</tissue>
    </source>
</reference>
<keyword evidence="2" id="KW-1185">Reference proteome</keyword>
<gene>
    <name evidence="1" type="ORF">HID58_064663</name>
</gene>
<protein>
    <submittedName>
        <fullName evidence="1">Uncharacterized protein</fullName>
    </submittedName>
</protein>
<name>A0ABQ7ZAU5_BRANA</name>
<organism evidence="1 2">
    <name type="scientific">Brassica napus</name>
    <name type="common">Rape</name>
    <dbReference type="NCBI Taxonomy" id="3708"/>
    <lineage>
        <taxon>Eukaryota</taxon>
        <taxon>Viridiplantae</taxon>
        <taxon>Streptophyta</taxon>
        <taxon>Embryophyta</taxon>
        <taxon>Tracheophyta</taxon>
        <taxon>Spermatophyta</taxon>
        <taxon>Magnoliopsida</taxon>
        <taxon>eudicotyledons</taxon>
        <taxon>Gunneridae</taxon>
        <taxon>Pentapetalae</taxon>
        <taxon>rosids</taxon>
        <taxon>malvids</taxon>
        <taxon>Brassicales</taxon>
        <taxon>Brassicaceae</taxon>
        <taxon>Brassiceae</taxon>
        <taxon>Brassica</taxon>
    </lineage>
</organism>
<dbReference type="EMBL" id="JAGKQM010000015">
    <property type="protein sequence ID" value="KAH0877269.1"/>
    <property type="molecule type" value="Genomic_DNA"/>
</dbReference>
<evidence type="ECO:0000313" key="2">
    <source>
        <dbReference type="Proteomes" id="UP000824890"/>
    </source>
</evidence>